<dbReference type="OrthoDB" id="45872at2759"/>
<feature type="region of interest" description="Disordered" evidence="1">
    <location>
        <begin position="1"/>
        <end position="25"/>
    </location>
</feature>
<feature type="compositionally biased region" description="Low complexity" evidence="1">
    <location>
        <begin position="94"/>
        <end position="110"/>
    </location>
</feature>
<dbReference type="InParanoid" id="A0A1E7EU87"/>
<evidence type="ECO:0000313" key="2">
    <source>
        <dbReference type="EMBL" id="OEU09462.1"/>
    </source>
</evidence>
<organism evidence="2 3">
    <name type="scientific">Fragilariopsis cylindrus CCMP1102</name>
    <dbReference type="NCBI Taxonomy" id="635003"/>
    <lineage>
        <taxon>Eukaryota</taxon>
        <taxon>Sar</taxon>
        <taxon>Stramenopiles</taxon>
        <taxon>Ochrophyta</taxon>
        <taxon>Bacillariophyta</taxon>
        <taxon>Bacillariophyceae</taxon>
        <taxon>Bacillariophycidae</taxon>
        <taxon>Bacillariales</taxon>
        <taxon>Bacillariaceae</taxon>
        <taxon>Fragilariopsis</taxon>
    </lineage>
</organism>
<feature type="region of interest" description="Disordered" evidence="1">
    <location>
        <begin position="445"/>
        <end position="518"/>
    </location>
</feature>
<feature type="compositionally biased region" description="Basic and acidic residues" evidence="1">
    <location>
        <begin position="470"/>
        <end position="479"/>
    </location>
</feature>
<sequence length="880" mass="98984">MSRRSKSSSKNKGGVSKDGLLPSYPSENYREHRKFLIRSLERNDVDMSALIKLNKSLHMAKGKIIQTCGELVLLDLGSGRLKLINDELHEETTDATSTTTSTDTNTTATTGSPARNSTANIHQHHLTPTQKEVCVDFLLRMKLRRKLSNRLIRRLNRVAHAMDGKDVSPPSPPKYGDLGLHIDPKSIEARTAEWKEQEEAKKRVQKALDGDYSAYNLEEKETGPAIVEDTGNVEVTKHLEEKPKDDEHGKVEKGENEEVQTSNAEAQDEALPEEPKSATEESTPPESNERNNKDKAADSDESPKTVESSAATDKKEPVDSITADLDLETTQEANNSSSSSSPTLAGDIELLKEYETAFEKSWDPSLKKFKYIFGKEEVGDPEYTQIKQWGIGASSIIMTLEDRKSEHLRWERNMLTRIPEQPTTGDLGLKNRVFDLEERRKRCLEDNVEEDEQGESNISSAQSPMKKKIKFDEGTKPGKESTVQKVGAKELKNTSVESDDDEKSKSSDSDNEDDDVEMKKEKKEAIIVTPVKPISFVAIPSFHDQDLARIRMIHNELVNTSRLEHTRKRLADATNDYNKVHLMSTELYDTRQLIQRNLTFNIAKGRQELNRAHSEYAIAYTNVKQRWMMERMTHDMEKCNSILPTKWGSRPYGTDKTKKFITDAGSNLVKTTVGETIADIVDGSILVNTGKATLQRFREFVAPPAPGLNAQTGENMAQRQTRIEMEHRNQYNFVEVRFQKTEAERTRAWRKMMKAQSDLQMLPAQNRGGPNGRGGHHRINFLQIPLPSLRTTMQQNIPRLPQQVAPVASYTPRVSTSLSGASDSKYSAARIKQRKAADGTVAPVSEPKKSKDGSYLRPAGRTRKGMDWDAVNGVWVPQQA</sequence>
<gene>
    <name evidence="2" type="ORF">FRACYDRAFT_248315</name>
</gene>
<feature type="compositionally biased region" description="Polar residues" evidence="1">
    <location>
        <begin position="814"/>
        <end position="825"/>
    </location>
</feature>
<feature type="region of interest" description="Disordered" evidence="1">
    <location>
        <begin position="814"/>
        <end position="880"/>
    </location>
</feature>
<name>A0A1E7EU87_9STRA</name>
<accession>A0A1E7EU87</accession>
<dbReference type="Proteomes" id="UP000095751">
    <property type="component" value="Unassembled WGS sequence"/>
</dbReference>
<evidence type="ECO:0000256" key="1">
    <source>
        <dbReference type="SAM" id="MobiDB-lite"/>
    </source>
</evidence>
<feature type="region of interest" description="Disordered" evidence="1">
    <location>
        <begin position="91"/>
        <end position="123"/>
    </location>
</feature>
<feature type="compositionally biased region" description="Basic and acidic residues" evidence="1">
    <location>
        <begin position="287"/>
        <end position="304"/>
    </location>
</feature>
<protein>
    <submittedName>
        <fullName evidence="2">Uncharacterized protein</fullName>
    </submittedName>
</protein>
<dbReference type="EMBL" id="KV784375">
    <property type="protein sequence ID" value="OEU09462.1"/>
    <property type="molecule type" value="Genomic_DNA"/>
</dbReference>
<proteinExistence type="predicted"/>
<feature type="region of interest" description="Disordered" evidence="1">
    <location>
        <begin position="215"/>
        <end position="344"/>
    </location>
</feature>
<evidence type="ECO:0000313" key="3">
    <source>
        <dbReference type="Proteomes" id="UP000095751"/>
    </source>
</evidence>
<dbReference type="KEGG" id="fcy:FRACYDRAFT_248315"/>
<feature type="compositionally biased region" description="Polar residues" evidence="1">
    <location>
        <begin position="111"/>
        <end position="123"/>
    </location>
</feature>
<dbReference type="AlphaFoldDB" id="A0A1E7EU87"/>
<reference evidence="2 3" key="1">
    <citation type="submission" date="2016-09" db="EMBL/GenBank/DDBJ databases">
        <title>Extensive genetic diversity and differential bi-allelic expression allows diatom success in the polar Southern Ocean.</title>
        <authorList>
            <consortium name="DOE Joint Genome Institute"/>
            <person name="Mock T."/>
            <person name="Otillar R.P."/>
            <person name="Strauss J."/>
            <person name="Dupont C."/>
            <person name="Frickenhaus S."/>
            <person name="Maumus F."/>
            <person name="Mcmullan M."/>
            <person name="Sanges R."/>
            <person name="Schmutz J."/>
            <person name="Toseland A."/>
            <person name="Valas R."/>
            <person name="Veluchamy A."/>
            <person name="Ward B.J."/>
            <person name="Allen A."/>
            <person name="Barry K."/>
            <person name="Falciatore A."/>
            <person name="Ferrante M."/>
            <person name="Fortunato A.E."/>
            <person name="Gloeckner G."/>
            <person name="Gruber A."/>
            <person name="Hipkin R."/>
            <person name="Janech M."/>
            <person name="Kroth P."/>
            <person name="Leese F."/>
            <person name="Lindquist E."/>
            <person name="Lyon B.R."/>
            <person name="Martin J."/>
            <person name="Mayer C."/>
            <person name="Parker M."/>
            <person name="Quesneville H."/>
            <person name="Raymond J."/>
            <person name="Uhlig C."/>
            <person name="Valentin K.U."/>
            <person name="Worden A.Z."/>
            <person name="Armbrust E.V."/>
            <person name="Bowler C."/>
            <person name="Green B."/>
            <person name="Moulton V."/>
            <person name="Van Oosterhout C."/>
            <person name="Grigoriev I."/>
        </authorList>
    </citation>
    <scope>NUCLEOTIDE SEQUENCE [LARGE SCALE GENOMIC DNA]</scope>
    <source>
        <strain evidence="2 3">CCMP1102</strain>
    </source>
</reference>
<keyword evidence="3" id="KW-1185">Reference proteome</keyword>
<feature type="compositionally biased region" description="Basic and acidic residues" evidence="1">
    <location>
        <begin position="235"/>
        <end position="256"/>
    </location>
</feature>